<comment type="caution">
    <text evidence="1">The sequence shown here is derived from an EMBL/GenBank/DDBJ whole genome shotgun (WGS) entry which is preliminary data.</text>
</comment>
<gene>
    <name evidence="1" type="ORF">EZS28_054742</name>
</gene>
<dbReference type="Proteomes" id="UP000324800">
    <property type="component" value="Unassembled WGS sequence"/>
</dbReference>
<dbReference type="OrthoDB" id="125485at2759"/>
<protein>
    <submittedName>
        <fullName evidence="1">Uncharacterized protein</fullName>
    </submittedName>
</protein>
<organism evidence="1 2">
    <name type="scientific">Streblomastix strix</name>
    <dbReference type="NCBI Taxonomy" id="222440"/>
    <lineage>
        <taxon>Eukaryota</taxon>
        <taxon>Metamonada</taxon>
        <taxon>Preaxostyla</taxon>
        <taxon>Oxymonadida</taxon>
        <taxon>Streblomastigidae</taxon>
        <taxon>Streblomastix</taxon>
    </lineage>
</organism>
<name>A0A5J4QEZ1_9EUKA</name>
<proteinExistence type="predicted"/>
<sequence length="106" mass="12105">MIGEIVSANYATVEQQKANILPELIRIFGKKNLLDFDEFALYFKTGNEFAFGPKGQQQYGKKLSKSRLTVFTSASILGENFSLFVFGKTQVPKSFRTHLSHKFKYK</sequence>
<dbReference type="EMBL" id="SNRW01045674">
    <property type="protein sequence ID" value="KAA6320032.1"/>
    <property type="molecule type" value="Genomic_DNA"/>
</dbReference>
<reference evidence="1 2" key="1">
    <citation type="submission" date="2019-03" db="EMBL/GenBank/DDBJ databases">
        <title>Single cell metagenomics reveals metabolic interactions within the superorganism composed of flagellate Streblomastix strix and complex community of Bacteroidetes bacteria on its surface.</title>
        <authorList>
            <person name="Treitli S.C."/>
            <person name="Kolisko M."/>
            <person name="Husnik F."/>
            <person name="Keeling P."/>
            <person name="Hampl V."/>
        </authorList>
    </citation>
    <scope>NUCLEOTIDE SEQUENCE [LARGE SCALE GENOMIC DNA]</scope>
    <source>
        <strain evidence="1">ST1C</strain>
    </source>
</reference>
<evidence type="ECO:0000313" key="1">
    <source>
        <dbReference type="EMBL" id="KAA6320032.1"/>
    </source>
</evidence>
<accession>A0A5J4QEZ1</accession>
<dbReference type="AlphaFoldDB" id="A0A5J4QEZ1"/>
<evidence type="ECO:0000313" key="2">
    <source>
        <dbReference type="Proteomes" id="UP000324800"/>
    </source>
</evidence>